<feature type="domain" description="Cupin type-2" evidence="2">
    <location>
        <begin position="36"/>
        <end position="101"/>
    </location>
</feature>
<reference evidence="3 4" key="1">
    <citation type="submission" date="2016-10" db="EMBL/GenBank/DDBJ databases">
        <authorList>
            <person name="de Groot N.N."/>
        </authorList>
    </citation>
    <scope>NUCLEOTIDE SEQUENCE [LARGE SCALE GENOMIC DNA]</scope>
    <source>
        <strain evidence="3 4">CGMCC 4.2023</strain>
    </source>
</reference>
<dbReference type="Proteomes" id="UP000236754">
    <property type="component" value="Unassembled WGS sequence"/>
</dbReference>
<dbReference type="EMBL" id="FNVU01000006">
    <property type="protein sequence ID" value="SEG52759.1"/>
    <property type="molecule type" value="Genomic_DNA"/>
</dbReference>
<organism evidence="3 4">
    <name type="scientific">Actinacidiphila yanglinensis</name>
    <dbReference type="NCBI Taxonomy" id="310779"/>
    <lineage>
        <taxon>Bacteria</taxon>
        <taxon>Bacillati</taxon>
        <taxon>Actinomycetota</taxon>
        <taxon>Actinomycetes</taxon>
        <taxon>Kitasatosporales</taxon>
        <taxon>Streptomycetaceae</taxon>
        <taxon>Actinacidiphila</taxon>
    </lineage>
</organism>
<dbReference type="Gene3D" id="2.60.120.10">
    <property type="entry name" value="Jelly Rolls"/>
    <property type="match status" value="1"/>
</dbReference>
<keyword evidence="4" id="KW-1185">Reference proteome</keyword>
<gene>
    <name evidence="3" type="ORF">SAMN05216223_10621</name>
</gene>
<accession>A0A1H6AVY3</accession>
<dbReference type="InterPro" id="IPR011051">
    <property type="entry name" value="RmlC_Cupin_sf"/>
</dbReference>
<dbReference type="OrthoDB" id="5145129at2"/>
<dbReference type="InterPro" id="IPR013096">
    <property type="entry name" value="Cupin_2"/>
</dbReference>
<dbReference type="RefSeq" id="WP_103886331.1">
    <property type="nucleotide sequence ID" value="NZ_FNVU01000006.1"/>
</dbReference>
<dbReference type="AlphaFoldDB" id="A0A1H6AVY3"/>
<dbReference type="Pfam" id="PF07883">
    <property type="entry name" value="Cupin_2"/>
    <property type="match status" value="1"/>
</dbReference>
<evidence type="ECO:0000256" key="1">
    <source>
        <dbReference type="SAM" id="MobiDB-lite"/>
    </source>
</evidence>
<evidence type="ECO:0000313" key="3">
    <source>
        <dbReference type="EMBL" id="SEG52759.1"/>
    </source>
</evidence>
<proteinExistence type="predicted"/>
<sequence>MNVISESEQRTTTTPAGSMFGLAGPSQGSSEVSTWRVELGANAGTPVHIIDREQVWMLVSGEMAVELEGETGSVRAGQAIVVPAGAVRRLASVGGPAQALVAMPVGGKAMLPGGEERIPIPWAE</sequence>
<protein>
    <submittedName>
        <fullName evidence="3">Cupin domain-containing protein</fullName>
    </submittedName>
</protein>
<dbReference type="SUPFAM" id="SSF51182">
    <property type="entry name" value="RmlC-like cupins"/>
    <property type="match status" value="1"/>
</dbReference>
<feature type="region of interest" description="Disordered" evidence="1">
    <location>
        <begin position="1"/>
        <end position="30"/>
    </location>
</feature>
<evidence type="ECO:0000313" key="4">
    <source>
        <dbReference type="Proteomes" id="UP000236754"/>
    </source>
</evidence>
<dbReference type="InterPro" id="IPR014710">
    <property type="entry name" value="RmlC-like_jellyroll"/>
</dbReference>
<evidence type="ECO:0000259" key="2">
    <source>
        <dbReference type="Pfam" id="PF07883"/>
    </source>
</evidence>
<feature type="compositionally biased region" description="Polar residues" evidence="1">
    <location>
        <begin position="1"/>
        <end position="16"/>
    </location>
</feature>
<name>A0A1H6AVY3_9ACTN</name>